<feature type="domain" description="LITAF" evidence="8">
    <location>
        <begin position="70"/>
        <end position="155"/>
    </location>
</feature>
<dbReference type="STRING" id="441959.B8LXN3"/>
<dbReference type="OMA" id="CLAGWFE"/>
<dbReference type="EMBL" id="EQ962652">
    <property type="protein sequence ID" value="EED24534.1"/>
    <property type="molecule type" value="Genomic_DNA"/>
</dbReference>
<dbReference type="SMART" id="SM00714">
    <property type="entry name" value="LITAF"/>
    <property type="match status" value="1"/>
</dbReference>
<feature type="region of interest" description="Disordered" evidence="6">
    <location>
        <begin position="1"/>
        <end position="64"/>
    </location>
</feature>
<dbReference type="GO" id="GO:0016020">
    <property type="term" value="C:membrane"/>
    <property type="evidence" value="ECO:0007669"/>
    <property type="project" value="UniProtKB-SubCell"/>
</dbReference>
<comment type="subcellular location">
    <subcellularLocation>
        <location evidence="1">Membrane</location>
        <topology evidence="1">Peripheral membrane protein</topology>
    </subcellularLocation>
</comment>
<dbReference type="Pfam" id="PF10601">
    <property type="entry name" value="zf-LITAF-like"/>
    <property type="match status" value="1"/>
</dbReference>
<feature type="compositionally biased region" description="Polar residues" evidence="6">
    <location>
        <begin position="1"/>
        <end position="10"/>
    </location>
</feature>
<gene>
    <name evidence="9" type="ORF">TSTA_078890</name>
</gene>
<keyword evidence="7" id="KW-1133">Transmembrane helix</keyword>
<dbReference type="PhylomeDB" id="B8LXN3"/>
<reference evidence="10" key="1">
    <citation type="journal article" date="2015" name="Genome Announc.">
        <title>Genome sequence of the AIDS-associated pathogen Penicillium marneffei (ATCC18224) and its near taxonomic relative Talaromyces stipitatus (ATCC10500).</title>
        <authorList>
            <person name="Nierman W.C."/>
            <person name="Fedorova-Abrams N.D."/>
            <person name="Andrianopoulos A."/>
        </authorList>
    </citation>
    <scope>NUCLEOTIDE SEQUENCE [LARGE SCALE GENOMIC DNA]</scope>
    <source>
        <strain evidence="10">ATCC 10500 / CBS 375.48 / QM 6759 / NRRL 1006</strain>
    </source>
</reference>
<sequence>MAESKNTSTLPEAESPTEEISQPVNAADAVTPVPTENHTGSTDSSDNPPAYTRDKQVPTTNPYPGYTPITMTVVPIPLHQLDDFPAHVVCPWCHTLTLTNVRRTNSSGTIITSVLCCLFCNIVCLCVPALMGWFQNIEQICGNPNCRKRIAYRPYGGEMQVETVIRTPDQSQTKMT</sequence>
<dbReference type="PANTHER" id="PTHR23292:SF6">
    <property type="entry name" value="FI16602P1-RELATED"/>
    <property type="match status" value="1"/>
</dbReference>
<dbReference type="GO" id="GO:0008270">
    <property type="term" value="F:zinc ion binding"/>
    <property type="evidence" value="ECO:0007669"/>
    <property type="project" value="TreeGrafter"/>
</dbReference>
<organism evidence="9 10">
    <name type="scientific">Talaromyces stipitatus (strain ATCC 10500 / CBS 375.48 / QM 6759 / NRRL 1006)</name>
    <name type="common">Penicillium stipitatum</name>
    <dbReference type="NCBI Taxonomy" id="441959"/>
    <lineage>
        <taxon>Eukaryota</taxon>
        <taxon>Fungi</taxon>
        <taxon>Dikarya</taxon>
        <taxon>Ascomycota</taxon>
        <taxon>Pezizomycotina</taxon>
        <taxon>Eurotiomycetes</taxon>
        <taxon>Eurotiomycetidae</taxon>
        <taxon>Eurotiales</taxon>
        <taxon>Trichocomaceae</taxon>
        <taxon>Talaromyces</taxon>
        <taxon>Talaromyces sect. Talaromyces</taxon>
    </lineage>
</organism>
<evidence type="ECO:0000313" key="9">
    <source>
        <dbReference type="EMBL" id="EED24534.1"/>
    </source>
</evidence>
<feature type="transmembrane region" description="Helical" evidence="7">
    <location>
        <begin position="110"/>
        <end position="134"/>
    </location>
</feature>
<evidence type="ECO:0000256" key="2">
    <source>
        <dbReference type="ARBA" id="ARBA00005975"/>
    </source>
</evidence>
<dbReference type="InterPro" id="IPR006629">
    <property type="entry name" value="LITAF"/>
</dbReference>
<evidence type="ECO:0000256" key="4">
    <source>
        <dbReference type="ARBA" id="ARBA00022833"/>
    </source>
</evidence>
<evidence type="ECO:0000259" key="8">
    <source>
        <dbReference type="PROSITE" id="PS51837"/>
    </source>
</evidence>
<evidence type="ECO:0000256" key="7">
    <source>
        <dbReference type="SAM" id="Phobius"/>
    </source>
</evidence>
<dbReference type="eggNOG" id="ENOG502RWN9">
    <property type="taxonomic scope" value="Eukaryota"/>
</dbReference>
<dbReference type="GeneID" id="8110214"/>
<evidence type="ECO:0000256" key="1">
    <source>
        <dbReference type="ARBA" id="ARBA00004170"/>
    </source>
</evidence>
<comment type="similarity">
    <text evidence="2">Belongs to the CDIP1/LITAF family.</text>
</comment>
<dbReference type="OrthoDB" id="4227182at2759"/>
<dbReference type="InParanoid" id="B8LXN3"/>
<dbReference type="PANTHER" id="PTHR23292">
    <property type="entry name" value="LIPOPOLYSACCHARIDE-INDUCED TUMOR NECROSIS FACTOR-ALPHA FACTOR"/>
    <property type="match status" value="1"/>
</dbReference>
<dbReference type="Proteomes" id="UP000001745">
    <property type="component" value="Unassembled WGS sequence"/>
</dbReference>
<evidence type="ECO:0000256" key="6">
    <source>
        <dbReference type="SAM" id="MobiDB-lite"/>
    </source>
</evidence>
<dbReference type="InterPro" id="IPR037519">
    <property type="entry name" value="LITAF_fam"/>
</dbReference>
<name>B8LXN3_TALSN</name>
<keyword evidence="5 7" id="KW-0472">Membrane</keyword>
<protein>
    <recommendedName>
        <fullName evidence="8">LITAF domain-containing protein</fullName>
    </recommendedName>
</protein>
<evidence type="ECO:0000313" key="10">
    <source>
        <dbReference type="Proteomes" id="UP000001745"/>
    </source>
</evidence>
<accession>B8LXN3</accession>
<dbReference type="RefSeq" id="XP_002341921.1">
    <property type="nucleotide sequence ID" value="XM_002341880.1"/>
</dbReference>
<evidence type="ECO:0000256" key="5">
    <source>
        <dbReference type="ARBA" id="ARBA00023136"/>
    </source>
</evidence>
<keyword evidence="3" id="KW-0479">Metal-binding</keyword>
<feature type="compositionally biased region" description="Polar residues" evidence="6">
    <location>
        <begin position="34"/>
        <end position="47"/>
    </location>
</feature>
<dbReference type="PROSITE" id="PS51837">
    <property type="entry name" value="LITAF"/>
    <property type="match status" value="1"/>
</dbReference>
<keyword evidence="4" id="KW-0862">Zinc</keyword>
<dbReference type="VEuPathDB" id="FungiDB:TSTA_078890"/>
<dbReference type="HOGENOM" id="CLU_095549_1_2_1"/>
<keyword evidence="7" id="KW-0812">Transmembrane</keyword>
<evidence type="ECO:0000256" key="3">
    <source>
        <dbReference type="ARBA" id="ARBA00022723"/>
    </source>
</evidence>
<keyword evidence="10" id="KW-1185">Reference proteome</keyword>
<proteinExistence type="inferred from homology"/>
<dbReference type="AlphaFoldDB" id="B8LXN3"/>